<evidence type="ECO:0000256" key="1">
    <source>
        <dbReference type="ARBA" id="ARBA00022448"/>
    </source>
</evidence>
<dbReference type="RefSeq" id="WP_192110260.1">
    <property type="nucleotide sequence ID" value="NZ_JACYXJ010000006.1"/>
</dbReference>
<keyword evidence="3" id="KW-0479">Metal-binding</keyword>
<evidence type="ECO:0000256" key="6">
    <source>
        <dbReference type="ARBA" id="ARBA00023014"/>
    </source>
</evidence>
<keyword evidence="10" id="KW-1185">Reference proteome</keyword>
<feature type="transmembrane region" description="Helical" evidence="7">
    <location>
        <begin position="87"/>
        <end position="108"/>
    </location>
</feature>
<dbReference type="Gene3D" id="2.60.40.10">
    <property type="entry name" value="Immunoglobulins"/>
    <property type="match status" value="1"/>
</dbReference>
<keyword evidence="7" id="KW-0812">Transmembrane</keyword>
<dbReference type="Pfam" id="PF11614">
    <property type="entry name" value="FixG_C"/>
    <property type="match status" value="1"/>
</dbReference>
<gene>
    <name evidence="9" type="primary">ccoG</name>
    <name evidence="9" type="ORF">IG617_15970</name>
</gene>
<accession>A0ABR9CFF4</accession>
<dbReference type="PROSITE" id="PS51379">
    <property type="entry name" value="4FE4S_FER_2"/>
    <property type="match status" value="1"/>
</dbReference>
<proteinExistence type="predicted"/>
<dbReference type="Pfam" id="PF12801">
    <property type="entry name" value="Fer4_5"/>
    <property type="match status" value="1"/>
</dbReference>
<evidence type="ECO:0000256" key="3">
    <source>
        <dbReference type="ARBA" id="ARBA00022723"/>
    </source>
</evidence>
<dbReference type="PANTHER" id="PTHR30176:SF3">
    <property type="entry name" value="FERREDOXIN-TYPE PROTEIN NAPH"/>
    <property type="match status" value="1"/>
</dbReference>
<dbReference type="InterPro" id="IPR017896">
    <property type="entry name" value="4Fe4S_Fe-S-bd"/>
</dbReference>
<comment type="caution">
    <text evidence="9">The sequence shown here is derived from an EMBL/GenBank/DDBJ whole genome shotgun (WGS) entry which is preliminary data.</text>
</comment>
<dbReference type="Pfam" id="PF13746">
    <property type="entry name" value="Fer4_18"/>
    <property type="match status" value="1"/>
</dbReference>
<dbReference type="EMBL" id="JACYXJ010000006">
    <property type="protein sequence ID" value="MBD8877790.1"/>
    <property type="molecule type" value="Genomic_DNA"/>
</dbReference>
<feature type="transmembrane region" description="Helical" evidence="7">
    <location>
        <begin position="197"/>
        <end position="215"/>
    </location>
</feature>
<organism evidence="9 10">
    <name type="scientific">Roseibium polysiphoniae</name>
    <dbReference type="NCBI Taxonomy" id="2571221"/>
    <lineage>
        <taxon>Bacteria</taxon>
        <taxon>Pseudomonadati</taxon>
        <taxon>Pseudomonadota</taxon>
        <taxon>Alphaproteobacteria</taxon>
        <taxon>Hyphomicrobiales</taxon>
        <taxon>Stappiaceae</taxon>
        <taxon>Roseibium</taxon>
    </lineage>
</organism>
<keyword evidence="4" id="KW-0249">Electron transport</keyword>
<dbReference type="NCBIfam" id="TIGR02745">
    <property type="entry name" value="ccoG_rdxA_fixG"/>
    <property type="match status" value="1"/>
</dbReference>
<dbReference type="InterPro" id="IPR051684">
    <property type="entry name" value="Electron_Trans/Redox"/>
</dbReference>
<keyword evidence="5" id="KW-0408">Iron</keyword>
<feature type="transmembrane region" description="Helical" evidence="7">
    <location>
        <begin position="161"/>
        <end position="177"/>
    </location>
</feature>
<keyword evidence="7" id="KW-0472">Membrane</keyword>
<dbReference type="PROSITE" id="PS00198">
    <property type="entry name" value="4FE4S_FER_1"/>
    <property type="match status" value="1"/>
</dbReference>
<evidence type="ECO:0000256" key="4">
    <source>
        <dbReference type="ARBA" id="ARBA00022982"/>
    </source>
</evidence>
<evidence type="ECO:0000256" key="7">
    <source>
        <dbReference type="SAM" id="Phobius"/>
    </source>
</evidence>
<sequence length="484" mass="54427">MSADTEATQAEHAEEWFASAKKIYPMAVKGTFRRIKWAILFITLGIYYFLPFIRFDRGPNAPDQAVLVDLAGRRGYFFFIEIWPQEVYYITGLLIIAAVALFLMNAVAGRVWCGYLCPQTVWTDLFLYVERKIEGDRRARMALDRAPWTAGKVGRRAAKHFFWLMIAWWTGGAWVLYFSDAPTLVYNLATFQAPFSAYLWIAILTATTYLLAGFMREQVCIYMCPWPRIQAALTDEKALNVTYKWDRGEPRGSLKQNKALELKGLPAGDCVDCHQCVHVCPTGVDIRKGTQLDCIQCGLCIDACDNVMEKVGKPTGLIGYDTDENIERRIEGKESVYEIVRVRTVIYAAVIALVGGIMLFALLTRDFAGINVLHDRNPIFVTQTDGSIRNGYTVRLLNKRNHERNFMLHVEGMPAGTSVEAVGIDTTFAGRPIIEVGADTTREVRVLVNSPAGVKMPKSTEIVFRLTESVMGEVVTADDYFKAP</sequence>
<evidence type="ECO:0000256" key="5">
    <source>
        <dbReference type="ARBA" id="ARBA00023004"/>
    </source>
</evidence>
<dbReference type="InterPro" id="IPR013783">
    <property type="entry name" value="Ig-like_fold"/>
</dbReference>
<evidence type="ECO:0000256" key="2">
    <source>
        <dbReference type="ARBA" id="ARBA00022485"/>
    </source>
</evidence>
<feature type="transmembrane region" description="Helical" evidence="7">
    <location>
        <begin position="345"/>
        <end position="363"/>
    </location>
</feature>
<keyword evidence="1" id="KW-0813">Transport</keyword>
<keyword evidence="2" id="KW-0004">4Fe-4S</keyword>
<evidence type="ECO:0000259" key="8">
    <source>
        <dbReference type="PROSITE" id="PS51379"/>
    </source>
</evidence>
<dbReference type="InterPro" id="IPR017900">
    <property type="entry name" value="4Fe4S_Fe_S_CS"/>
</dbReference>
<keyword evidence="7" id="KW-1133">Transmembrane helix</keyword>
<dbReference type="PANTHER" id="PTHR30176">
    <property type="entry name" value="FERREDOXIN-TYPE PROTEIN NAPH"/>
    <property type="match status" value="1"/>
</dbReference>
<keyword evidence="6" id="KW-0411">Iron-sulfur</keyword>
<dbReference type="SUPFAM" id="SSF54862">
    <property type="entry name" value="4Fe-4S ferredoxins"/>
    <property type="match status" value="1"/>
</dbReference>
<name>A0ABR9CFF4_9HYPH</name>
<feature type="domain" description="4Fe-4S ferredoxin-type" evidence="8">
    <location>
        <begin position="258"/>
        <end position="290"/>
    </location>
</feature>
<reference evidence="9 10" key="1">
    <citation type="submission" date="2020-09" db="EMBL/GenBank/DDBJ databases">
        <title>The genome sequence of type strain Labrenzia polysiphoniae KACC 19711.</title>
        <authorList>
            <person name="Liu Y."/>
        </authorList>
    </citation>
    <scope>NUCLEOTIDE SEQUENCE [LARGE SCALE GENOMIC DNA]</scope>
    <source>
        <strain evidence="9 10">KACC 19711</strain>
    </source>
</reference>
<dbReference type="InterPro" id="IPR032879">
    <property type="entry name" value="FixG_C"/>
</dbReference>
<evidence type="ECO:0000313" key="10">
    <source>
        <dbReference type="Proteomes" id="UP000615687"/>
    </source>
</evidence>
<feature type="transmembrane region" description="Helical" evidence="7">
    <location>
        <begin position="35"/>
        <end position="53"/>
    </location>
</feature>
<dbReference type="InterPro" id="IPR014116">
    <property type="entry name" value="Cyt_c_oxidase_cbb3_FixG"/>
</dbReference>
<dbReference type="Proteomes" id="UP000615687">
    <property type="component" value="Unassembled WGS sequence"/>
</dbReference>
<evidence type="ECO:0000313" key="9">
    <source>
        <dbReference type="EMBL" id="MBD8877790.1"/>
    </source>
</evidence>
<protein>
    <submittedName>
        <fullName evidence="9">Cytochrome c oxidase accessory protein CcoG</fullName>
    </submittedName>
</protein>